<evidence type="ECO:0000259" key="2">
    <source>
        <dbReference type="Pfam" id="PF04784"/>
    </source>
</evidence>
<proteinExistence type="predicted"/>
<dbReference type="Pfam" id="PF04784">
    <property type="entry name" value="DUF547"/>
    <property type="match status" value="1"/>
</dbReference>
<dbReference type="InterPro" id="IPR006869">
    <property type="entry name" value="DUF547"/>
</dbReference>
<dbReference type="Proteomes" id="UP000639772">
    <property type="component" value="Chromosome 12"/>
</dbReference>
<evidence type="ECO:0000313" key="4">
    <source>
        <dbReference type="EMBL" id="KAG0458985.1"/>
    </source>
</evidence>
<keyword evidence="1" id="KW-0175">Coiled coil</keyword>
<accession>A0A835PUR0</accession>
<evidence type="ECO:0000256" key="1">
    <source>
        <dbReference type="SAM" id="Coils"/>
    </source>
</evidence>
<dbReference type="PANTHER" id="PTHR23054">
    <property type="entry name" value="TERNARY COMPLEX FACTOR MIP1, LEUCINE-ZIPPER-RELATED"/>
    <property type="match status" value="1"/>
</dbReference>
<comment type="caution">
    <text evidence="4">The sequence shown here is derived from an EMBL/GenBank/DDBJ whole genome shotgun (WGS) entry which is preliminary data.</text>
</comment>
<dbReference type="EMBL" id="JADCNM010000012">
    <property type="protein sequence ID" value="KAG0458985.1"/>
    <property type="molecule type" value="Genomic_DNA"/>
</dbReference>
<dbReference type="OrthoDB" id="418495at2759"/>
<sequence length="522" mass="58651">MSSACPMHHKRSKSASDNGLDFAKDSSYCLGDYCNPQNPCKNQDSSGLDNDFSSNHRSSLENDVRINELQMHLRQEKSIRLMLERAIGRTSSTLSPGHRHFNAQTRELIAEIELLEEEIANREQHVLSLYRSIFDQLAPSSRQSSVVDSPHTKNTARKHPSIISSAFCSSKNFSLSPFQVFTSIKESGKSSVLPKLKVRRKMPLSRSRNTQIKCKDLGPIKLLGGGKSYIARTLKDHLYQCPSKLSEELVRCMAAVYCWMHNDASAKPEKMYLSFLSRSLTKIVIPRRGAGDDQELSCRSMVEISSISMDKNHFSRVAYAISNYRLLVEQLEHVDVNALECSAKLAFWINLYNSLVMHAHLAYGISHGSLRRLALFHKAAYNIGGHIITANSIEHVILHCRTPRVGRWFEAIISTAMRKKSAEDKQLINSNFGLVTSQPLVLFALCTGASSDPMLRVYTAMSVMEELEKATKDFIQSNVLFKKSGKVCLPKLVDRYGKETSLGFLMNLLLGCLQMWTGSFTT</sequence>
<reference evidence="4 5" key="1">
    <citation type="journal article" date="2020" name="Nat. Food">
        <title>A phased Vanilla planifolia genome enables genetic improvement of flavour and production.</title>
        <authorList>
            <person name="Hasing T."/>
            <person name="Tang H."/>
            <person name="Brym M."/>
            <person name="Khazi F."/>
            <person name="Huang T."/>
            <person name="Chambers A.H."/>
        </authorList>
    </citation>
    <scope>NUCLEOTIDE SEQUENCE [LARGE SCALE GENOMIC DNA]</scope>
    <source>
        <tissue evidence="4">Leaf</tissue>
    </source>
</reference>
<feature type="coiled-coil region" evidence="1">
    <location>
        <begin position="98"/>
        <end position="125"/>
    </location>
</feature>
<feature type="domain" description="Ternary complex factor MIP1 leucine-zipper" evidence="3">
    <location>
        <begin position="54"/>
        <end position="136"/>
    </location>
</feature>
<dbReference type="Pfam" id="PF14389">
    <property type="entry name" value="Lzipper-MIP1"/>
    <property type="match status" value="1"/>
</dbReference>
<organism evidence="4 5">
    <name type="scientific">Vanilla planifolia</name>
    <name type="common">Vanilla</name>
    <dbReference type="NCBI Taxonomy" id="51239"/>
    <lineage>
        <taxon>Eukaryota</taxon>
        <taxon>Viridiplantae</taxon>
        <taxon>Streptophyta</taxon>
        <taxon>Embryophyta</taxon>
        <taxon>Tracheophyta</taxon>
        <taxon>Spermatophyta</taxon>
        <taxon>Magnoliopsida</taxon>
        <taxon>Liliopsida</taxon>
        <taxon>Asparagales</taxon>
        <taxon>Orchidaceae</taxon>
        <taxon>Vanilloideae</taxon>
        <taxon>Vanilleae</taxon>
        <taxon>Vanilla</taxon>
    </lineage>
</organism>
<feature type="domain" description="DUF547" evidence="2">
    <location>
        <begin position="338"/>
        <end position="475"/>
    </location>
</feature>
<name>A0A835PUR0_VANPL</name>
<gene>
    <name evidence="4" type="ORF">HPP92_022113</name>
</gene>
<protein>
    <submittedName>
        <fullName evidence="4">Uncharacterized protein</fullName>
    </submittedName>
</protein>
<dbReference type="InterPro" id="IPR025757">
    <property type="entry name" value="MIP1_Leuzipper"/>
</dbReference>
<dbReference type="PANTHER" id="PTHR23054:SF26">
    <property type="entry name" value="ELECTRON TRANSPORTER"/>
    <property type="match status" value="1"/>
</dbReference>
<evidence type="ECO:0000259" key="3">
    <source>
        <dbReference type="Pfam" id="PF14389"/>
    </source>
</evidence>
<evidence type="ECO:0000313" key="5">
    <source>
        <dbReference type="Proteomes" id="UP000639772"/>
    </source>
</evidence>
<dbReference type="AlphaFoldDB" id="A0A835PUR0"/>